<feature type="region of interest" description="Disordered" evidence="1">
    <location>
        <begin position="1"/>
        <end position="220"/>
    </location>
</feature>
<accession>A0A2C6KKS1</accession>
<gene>
    <name evidence="2" type="ORF">CSUI_008939</name>
</gene>
<feature type="compositionally biased region" description="Basic and acidic residues" evidence="1">
    <location>
        <begin position="415"/>
        <end position="432"/>
    </location>
</feature>
<feature type="compositionally biased region" description="Polar residues" evidence="1">
    <location>
        <begin position="188"/>
        <end position="197"/>
    </location>
</feature>
<organism evidence="2 3">
    <name type="scientific">Cystoisospora suis</name>
    <dbReference type="NCBI Taxonomy" id="483139"/>
    <lineage>
        <taxon>Eukaryota</taxon>
        <taxon>Sar</taxon>
        <taxon>Alveolata</taxon>
        <taxon>Apicomplexa</taxon>
        <taxon>Conoidasida</taxon>
        <taxon>Coccidia</taxon>
        <taxon>Eucoccidiorida</taxon>
        <taxon>Eimeriorina</taxon>
        <taxon>Sarcocystidae</taxon>
        <taxon>Cystoisospora</taxon>
    </lineage>
</organism>
<proteinExistence type="predicted"/>
<feature type="compositionally biased region" description="Basic residues" evidence="1">
    <location>
        <begin position="667"/>
        <end position="676"/>
    </location>
</feature>
<feature type="region of interest" description="Disordered" evidence="1">
    <location>
        <begin position="264"/>
        <end position="317"/>
    </location>
</feature>
<feature type="compositionally biased region" description="Basic and acidic residues" evidence="1">
    <location>
        <begin position="131"/>
        <end position="141"/>
    </location>
</feature>
<dbReference type="AlphaFoldDB" id="A0A2C6KKS1"/>
<keyword evidence="3" id="KW-1185">Reference proteome</keyword>
<feature type="compositionally biased region" description="Polar residues" evidence="1">
    <location>
        <begin position="545"/>
        <end position="554"/>
    </location>
</feature>
<name>A0A2C6KKS1_9APIC</name>
<feature type="compositionally biased region" description="Basic residues" evidence="1">
    <location>
        <begin position="172"/>
        <end position="184"/>
    </location>
</feature>
<feature type="compositionally biased region" description="Low complexity" evidence="1">
    <location>
        <begin position="637"/>
        <end position="647"/>
    </location>
</feature>
<comment type="caution">
    <text evidence="2">The sequence shown here is derived from an EMBL/GenBank/DDBJ whole genome shotgun (WGS) entry which is preliminary data.</text>
</comment>
<dbReference type="OrthoDB" id="10681195at2759"/>
<dbReference type="RefSeq" id="XP_067918963.1">
    <property type="nucleotide sequence ID" value="XM_068069058.1"/>
</dbReference>
<feature type="compositionally biased region" description="Polar residues" evidence="1">
    <location>
        <begin position="402"/>
        <end position="414"/>
    </location>
</feature>
<feature type="compositionally biased region" description="Polar residues" evidence="1">
    <location>
        <begin position="434"/>
        <end position="444"/>
    </location>
</feature>
<feature type="compositionally biased region" description="Polar residues" evidence="1">
    <location>
        <begin position="294"/>
        <end position="304"/>
    </location>
</feature>
<feature type="compositionally biased region" description="Polar residues" evidence="1">
    <location>
        <begin position="70"/>
        <end position="80"/>
    </location>
</feature>
<evidence type="ECO:0000256" key="1">
    <source>
        <dbReference type="SAM" id="MobiDB-lite"/>
    </source>
</evidence>
<sequence>MGGDSADDATTSSPGSLVPGGGESGETGNPKAAEEKDQVSASHKDVKDKNESTSSLTKPSGDDRSRVLEENQQQEAQVTSGKEEKESHHEPQAESHAQHESEKRPPPSGEDEQQTHQQEDHSPAAGITPEGHPDGGDHAAKPETAGDSSSGGNNPEHSRQSSRASLQGPQKHQPHPKLHGRKPGKSGGVSSPATSGVATGPQQHQHHPPTLQRRVSQSRLSQRTCRILLDRHRDKILDLLVGGTEEGKKLLERLVVTALCSTLRPPEDVSPTISPRGGGSNSSIQHAIPASGASRGSTNVSSKANNRKTKSGSMAAEASERQYALLKRFLRNHGSPLMAAVFSKLLKEKKECPGEGNEEEGMQIFAACVCDGLGASPPSRVRGLADLIAKTIRALCEESKFQGDTSHAQEGSSLDQEKGDSLHEKKTAKEDQSTQDNSHNNPNEGSLLGPAAENPTPEGATSSQSTTEFKSVKEILEQHKQKDLLRRQSASFSRTNTKVSPEAVPAAATPLQHSNTAPLISKGKEGVRSGKIPKNDSGEKEKETTQSQTINTASLPHPDEKHETESFGIRLLGEALRYAVCEAAPGDEIEQVCKDVCDLVPSVLTHVIKIELQKQAQETKSTHGSSAAAATHHHRPASGSSSSSTSHTGGGTTAGSAGQAHPGGHGHQTHGHHFVKSRQSSTPGNEHATTTKGGVSHGQGARVVHAKAQK</sequence>
<feature type="compositionally biased region" description="Polar residues" evidence="1">
    <location>
        <begin position="488"/>
        <end position="499"/>
    </location>
</feature>
<feature type="compositionally biased region" description="Basic and acidic residues" evidence="1">
    <location>
        <begin position="113"/>
        <end position="122"/>
    </location>
</feature>
<feature type="region of interest" description="Disordered" evidence="1">
    <location>
        <begin position="618"/>
        <end position="710"/>
    </location>
</feature>
<feature type="compositionally biased region" description="Polar residues" evidence="1">
    <location>
        <begin position="146"/>
        <end position="170"/>
    </location>
</feature>
<dbReference type="Proteomes" id="UP000221165">
    <property type="component" value="Unassembled WGS sequence"/>
</dbReference>
<feature type="region of interest" description="Disordered" evidence="1">
    <location>
        <begin position="480"/>
        <end position="564"/>
    </location>
</feature>
<feature type="compositionally biased region" description="Polar residues" evidence="1">
    <location>
        <begin position="677"/>
        <end position="693"/>
    </location>
</feature>
<dbReference type="GeneID" id="94432269"/>
<feature type="region of interest" description="Disordered" evidence="1">
    <location>
        <begin position="401"/>
        <end position="468"/>
    </location>
</feature>
<dbReference type="VEuPathDB" id="ToxoDB:CSUI_008939"/>
<feature type="compositionally biased region" description="Basic and acidic residues" evidence="1">
    <location>
        <begin position="81"/>
        <end position="105"/>
    </location>
</feature>
<protein>
    <submittedName>
        <fullName evidence="2">Uncharacterized protein</fullName>
    </submittedName>
</protein>
<feature type="compositionally biased region" description="Basic and acidic residues" evidence="1">
    <location>
        <begin position="522"/>
        <end position="544"/>
    </location>
</feature>
<reference evidence="2 3" key="1">
    <citation type="journal article" date="2017" name="Int. J. Parasitol.">
        <title>The genome of the protozoan parasite Cystoisospora suis and a reverse vaccinology approach to identify vaccine candidates.</title>
        <authorList>
            <person name="Palmieri N."/>
            <person name="Shrestha A."/>
            <person name="Ruttkowski B."/>
            <person name="Beck T."/>
            <person name="Vogl C."/>
            <person name="Tomley F."/>
            <person name="Blake D.P."/>
            <person name="Joachim A."/>
        </authorList>
    </citation>
    <scope>NUCLEOTIDE SEQUENCE [LARGE SCALE GENOMIC DNA]</scope>
    <source>
        <strain evidence="2 3">Wien I</strain>
    </source>
</reference>
<feature type="compositionally biased region" description="Basic and acidic residues" evidence="1">
    <location>
        <begin position="60"/>
        <end position="69"/>
    </location>
</feature>
<evidence type="ECO:0000313" key="3">
    <source>
        <dbReference type="Proteomes" id="UP000221165"/>
    </source>
</evidence>
<feature type="compositionally biased region" description="Low complexity" evidence="1">
    <location>
        <begin position="208"/>
        <end position="220"/>
    </location>
</feature>
<feature type="compositionally biased region" description="Basic and acidic residues" evidence="1">
    <location>
        <begin position="32"/>
        <end position="51"/>
    </location>
</feature>
<dbReference type="EMBL" id="MIGC01005148">
    <property type="protein sequence ID" value="PHJ17238.1"/>
    <property type="molecule type" value="Genomic_DNA"/>
</dbReference>
<evidence type="ECO:0000313" key="2">
    <source>
        <dbReference type="EMBL" id="PHJ17238.1"/>
    </source>
</evidence>
<feature type="compositionally biased region" description="Polar residues" evidence="1">
    <location>
        <begin position="459"/>
        <end position="468"/>
    </location>
</feature>